<evidence type="ECO:0000313" key="1">
    <source>
        <dbReference type="EMBL" id="OMJ20877.1"/>
    </source>
</evidence>
<dbReference type="OrthoDB" id="10308034at2759"/>
<dbReference type="EMBL" id="LSSN01001138">
    <property type="protein sequence ID" value="OMJ20877.1"/>
    <property type="molecule type" value="Genomic_DNA"/>
</dbReference>
<accession>A0A1R1Y1P3</accession>
<organism evidence="1 2">
    <name type="scientific">Smittium culicis</name>
    <dbReference type="NCBI Taxonomy" id="133412"/>
    <lineage>
        <taxon>Eukaryota</taxon>
        <taxon>Fungi</taxon>
        <taxon>Fungi incertae sedis</taxon>
        <taxon>Zoopagomycota</taxon>
        <taxon>Kickxellomycotina</taxon>
        <taxon>Harpellomycetes</taxon>
        <taxon>Harpellales</taxon>
        <taxon>Legeriomycetaceae</taxon>
        <taxon>Smittium</taxon>
    </lineage>
</organism>
<keyword evidence="2" id="KW-1185">Reference proteome</keyword>
<proteinExistence type="predicted"/>
<sequence>MIWIFSNIWSAKIVEEEYSEFPKLINKYVSKYCETSLDALPRVFGPNSKKDKKFKQAVENYMNSGLDKINYFGLSNIFK</sequence>
<comment type="caution">
    <text evidence="1">The sequence shown here is derived from an EMBL/GenBank/DDBJ whole genome shotgun (WGS) entry which is preliminary data.</text>
</comment>
<protein>
    <submittedName>
        <fullName evidence="1">Uncharacterized protein</fullName>
    </submittedName>
</protein>
<gene>
    <name evidence="1" type="ORF">AYI70_g3815</name>
</gene>
<name>A0A1R1Y1P3_9FUNG</name>
<dbReference type="Proteomes" id="UP000187283">
    <property type="component" value="Unassembled WGS sequence"/>
</dbReference>
<evidence type="ECO:0000313" key="2">
    <source>
        <dbReference type="Proteomes" id="UP000187283"/>
    </source>
</evidence>
<reference evidence="1 2" key="1">
    <citation type="submission" date="2017-01" db="EMBL/GenBank/DDBJ databases">
        <authorList>
            <person name="Mah S.A."/>
            <person name="Swanson W.J."/>
            <person name="Moy G.W."/>
            <person name="Vacquier V.D."/>
        </authorList>
    </citation>
    <scope>NUCLEOTIDE SEQUENCE [LARGE SCALE GENOMIC DNA]</scope>
    <source>
        <strain evidence="1 2">GSMNP</strain>
    </source>
</reference>
<dbReference type="AlphaFoldDB" id="A0A1R1Y1P3"/>